<dbReference type="GeneID" id="108080201"/>
<organism evidence="2 3">
    <name type="scientific">Drosophila kikkawai</name>
    <name type="common">Fruit fly</name>
    <dbReference type="NCBI Taxonomy" id="30033"/>
    <lineage>
        <taxon>Eukaryota</taxon>
        <taxon>Metazoa</taxon>
        <taxon>Ecdysozoa</taxon>
        <taxon>Arthropoda</taxon>
        <taxon>Hexapoda</taxon>
        <taxon>Insecta</taxon>
        <taxon>Pterygota</taxon>
        <taxon>Neoptera</taxon>
        <taxon>Endopterygota</taxon>
        <taxon>Diptera</taxon>
        <taxon>Brachycera</taxon>
        <taxon>Muscomorpha</taxon>
        <taxon>Ephydroidea</taxon>
        <taxon>Drosophilidae</taxon>
        <taxon>Drosophila</taxon>
        <taxon>Sophophora</taxon>
    </lineage>
</organism>
<dbReference type="OrthoDB" id="5981048at2759"/>
<dbReference type="Proteomes" id="UP001652661">
    <property type="component" value="Chromosome 3L"/>
</dbReference>
<protein>
    <submittedName>
        <fullName evidence="3">Uncharacterized protein</fullName>
    </submittedName>
</protein>
<reference evidence="3" key="1">
    <citation type="submission" date="2025-08" db="UniProtKB">
        <authorList>
            <consortium name="RefSeq"/>
        </authorList>
    </citation>
    <scope>IDENTIFICATION</scope>
    <source>
        <strain evidence="3">14028-0561.14</strain>
        <tissue evidence="3">Whole fly</tissue>
    </source>
</reference>
<gene>
    <name evidence="3" type="primary">LOC108080201</name>
</gene>
<accession>A0A6P4J4K9</accession>
<keyword evidence="2" id="KW-1185">Reference proteome</keyword>
<proteinExistence type="predicted"/>
<keyword evidence="1" id="KW-0175">Coiled coil</keyword>
<evidence type="ECO:0000313" key="3">
    <source>
        <dbReference type="RefSeq" id="XP_017030346.1"/>
    </source>
</evidence>
<evidence type="ECO:0000256" key="1">
    <source>
        <dbReference type="SAM" id="Coils"/>
    </source>
</evidence>
<feature type="coiled-coil region" evidence="1">
    <location>
        <begin position="80"/>
        <end position="107"/>
    </location>
</feature>
<dbReference type="OMA" id="EKDACPR"/>
<dbReference type="RefSeq" id="XP_017030346.1">
    <property type="nucleotide sequence ID" value="XM_017174857.3"/>
</dbReference>
<dbReference type="AlphaFoldDB" id="A0A6P4J4K9"/>
<sequence>MPVHVELTLEELTRIALGVPELTQTNVAVLHSLLNVLLKKLNCQQDVVSISGFEGKCMERILEQSKISPLAFDVQSIVPISEQLDKVQLMEQRIRQLETKLECHFKQIRICNKAKDQKLRIHHAEQYASPCEDLCTTCDEDNKIACSLLANVDFMKKLMRYIANPIIDQMDQMGRKLDKFYASLQEFLQKTEALYKRLELVKQCVVEIEGIRKLVQEYNLTFIGTMEELQDMLDSKLDKVHMPALKKYIRDRFDDLERRLHLLEDKDECPRAAGFINTGLTCLSCNSNQVGADVGPQTIGVLPDAPLRRGYNAAANCQKSVVCRAVEKEPTLMVRVNKLDLSVLAERLSRPATDKVCKLPEANDILYGVRNSCVSNLAVQ</sequence>
<evidence type="ECO:0000313" key="2">
    <source>
        <dbReference type="Proteomes" id="UP001652661"/>
    </source>
</evidence>
<name>A0A6P4J4K9_DROKI</name>